<dbReference type="PANTHER" id="PTHR21450">
    <property type="entry name" value="PROTEIN ALTERED PHOSPHATE STARVATION RESPONSE 1"/>
    <property type="match status" value="1"/>
</dbReference>
<accession>A0A2P2J153</accession>
<dbReference type="PANTHER" id="PTHR21450:SF2">
    <property type="entry name" value="FAMILY PROTEIN, PUTATIVE (DUF630 AND DUF632)-RELATED"/>
    <property type="match status" value="1"/>
</dbReference>
<evidence type="ECO:0000256" key="1">
    <source>
        <dbReference type="SAM" id="Coils"/>
    </source>
</evidence>
<name>A0A2P2J153_RHIMU</name>
<evidence type="ECO:0000256" key="2">
    <source>
        <dbReference type="SAM" id="MobiDB-lite"/>
    </source>
</evidence>
<reference evidence="3" key="1">
    <citation type="submission" date="2018-02" db="EMBL/GenBank/DDBJ databases">
        <title>Rhizophora mucronata_Transcriptome.</title>
        <authorList>
            <person name="Meera S.P."/>
            <person name="Sreeshan A."/>
            <person name="Augustine A."/>
        </authorList>
    </citation>
    <scope>NUCLEOTIDE SEQUENCE</scope>
    <source>
        <tissue evidence="3">Leaf</tissue>
    </source>
</reference>
<keyword evidence="1" id="KW-0175">Coiled coil</keyword>
<sequence length="98" mass="10936">MERLRIEQEQDALSNKTVSKVPSESGVSRLDDLKVDLDSMRKKLAEERARHKEATKLVNDAASNSLQAGLVPIFEALGNFTSEVLKAHEQVRLDYRGG</sequence>
<organism evidence="3">
    <name type="scientific">Rhizophora mucronata</name>
    <name type="common">Asiatic mangrove</name>
    <dbReference type="NCBI Taxonomy" id="61149"/>
    <lineage>
        <taxon>Eukaryota</taxon>
        <taxon>Viridiplantae</taxon>
        <taxon>Streptophyta</taxon>
        <taxon>Embryophyta</taxon>
        <taxon>Tracheophyta</taxon>
        <taxon>Spermatophyta</taxon>
        <taxon>Magnoliopsida</taxon>
        <taxon>eudicotyledons</taxon>
        <taxon>Gunneridae</taxon>
        <taxon>Pentapetalae</taxon>
        <taxon>rosids</taxon>
        <taxon>fabids</taxon>
        <taxon>Malpighiales</taxon>
        <taxon>Rhizophoraceae</taxon>
        <taxon>Rhizophora</taxon>
    </lineage>
</organism>
<evidence type="ECO:0000313" key="3">
    <source>
        <dbReference type="EMBL" id="MBW87181.1"/>
    </source>
</evidence>
<dbReference type="AlphaFoldDB" id="A0A2P2J153"/>
<proteinExistence type="predicted"/>
<feature type="coiled-coil region" evidence="1">
    <location>
        <begin position="30"/>
        <end position="57"/>
    </location>
</feature>
<protein>
    <submittedName>
        <fullName evidence="3">Uncharacterized protein</fullName>
    </submittedName>
</protein>
<feature type="compositionally biased region" description="Polar residues" evidence="2">
    <location>
        <begin position="11"/>
        <end position="26"/>
    </location>
</feature>
<feature type="region of interest" description="Disordered" evidence="2">
    <location>
        <begin position="1"/>
        <end position="26"/>
    </location>
</feature>
<dbReference type="EMBL" id="GGEC01006698">
    <property type="protein sequence ID" value="MBW87181.1"/>
    <property type="molecule type" value="Transcribed_RNA"/>
</dbReference>